<evidence type="ECO:0000313" key="9">
    <source>
        <dbReference type="Proteomes" id="UP001370490"/>
    </source>
</evidence>
<keyword evidence="3" id="KW-0862">Zinc</keyword>
<dbReference type="EMBL" id="JBAMMX010000007">
    <property type="protein sequence ID" value="KAK6936449.1"/>
    <property type="molecule type" value="Genomic_DNA"/>
</dbReference>
<evidence type="ECO:0000256" key="6">
    <source>
        <dbReference type="SAM" id="MobiDB-lite"/>
    </source>
</evidence>
<feature type="domain" description="RING-type" evidence="7">
    <location>
        <begin position="191"/>
        <end position="226"/>
    </location>
</feature>
<evidence type="ECO:0000256" key="5">
    <source>
        <dbReference type="SAM" id="Coils"/>
    </source>
</evidence>
<dbReference type="InterPro" id="IPR001841">
    <property type="entry name" value="Znf_RING"/>
</dbReference>
<evidence type="ECO:0000313" key="8">
    <source>
        <dbReference type="EMBL" id="KAK6936449.1"/>
    </source>
</evidence>
<evidence type="ECO:0000256" key="1">
    <source>
        <dbReference type="ARBA" id="ARBA00022723"/>
    </source>
</evidence>
<accession>A0AAN8ZDC5</accession>
<dbReference type="Proteomes" id="UP001370490">
    <property type="component" value="Unassembled WGS sequence"/>
</dbReference>
<keyword evidence="9" id="KW-1185">Reference proteome</keyword>
<keyword evidence="2 4" id="KW-0863">Zinc-finger</keyword>
<feature type="coiled-coil region" evidence="5">
    <location>
        <begin position="114"/>
        <end position="148"/>
    </location>
</feature>
<dbReference type="InterPro" id="IPR013083">
    <property type="entry name" value="Znf_RING/FYVE/PHD"/>
</dbReference>
<evidence type="ECO:0000259" key="7">
    <source>
        <dbReference type="PROSITE" id="PS50089"/>
    </source>
</evidence>
<organism evidence="8 9">
    <name type="scientific">Dillenia turbinata</name>
    <dbReference type="NCBI Taxonomy" id="194707"/>
    <lineage>
        <taxon>Eukaryota</taxon>
        <taxon>Viridiplantae</taxon>
        <taxon>Streptophyta</taxon>
        <taxon>Embryophyta</taxon>
        <taxon>Tracheophyta</taxon>
        <taxon>Spermatophyta</taxon>
        <taxon>Magnoliopsida</taxon>
        <taxon>eudicotyledons</taxon>
        <taxon>Gunneridae</taxon>
        <taxon>Pentapetalae</taxon>
        <taxon>Dilleniales</taxon>
        <taxon>Dilleniaceae</taxon>
        <taxon>Dillenia</taxon>
    </lineage>
</organism>
<evidence type="ECO:0000256" key="2">
    <source>
        <dbReference type="ARBA" id="ARBA00022771"/>
    </source>
</evidence>
<dbReference type="AlphaFoldDB" id="A0AAN8ZDC5"/>
<keyword evidence="1" id="KW-0479">Metal-binding</keyword>
<evidence type="ECO:0000256" key="3">
    <source>
        <dbReference type="ARBA" id="ARBA00022833"/>
    </source>
</evidence>
<dbReference type="GO" id="GO:0008270">
    <property type="term" value="F:zinc ion binding"/>
    <property type="evidence" value="ECO:0007669"/>
    <property type="project" value="UniProtKB-KW"/>
</dbReference>
<comment type="caution">
    <text evidence="8">The sequence shown here is derived from an EMBL/GenBank/DDBJ whole genome shotgun (WGS) entry which is preliminary data.</text>
</comment>
<name>A0AAN8ZDC5_9MAGN</name>
<proteinExistence type="predicted"/>
<protein>
    <recommendedName>
        <fullName evidence="7">RING-type domain-containing protein</fullName>
    </recommendedName>
</protein>
<reference evidence="8 9" key="1">
    <citation type="submission" date="2023-12" db="EMBL/GenBank/DDBJ databases">
        <title>A high-quality genome assembly for Dillenia turbinata (Dilleniales).</title>
        <authorList>
            <person name="Chanderbali A."/>
        </authorList>
    </citation>
    <scope>NUCLEOTIDE SEQUENCE [LARGE SCALE GENOMIC DNA]</scope>
    <source>
        <strain evidence="8">LSX21</strain>
        <tissue evidence="8">Leaf</tissue>
    </source>
</reference>
<feature type="compositionally biased region" description="Pro residues" evidence="6">
    <location>
        <begin position="28"/>
        <end position="41"/>
    </location>
</feature>
<sequence length="333" mass="37397">MDLTGHEPHEKVVQHHQQPIVPQQLHSSPPPYPSPSSFPPPPPFFFASSNPPPFSSDLSAEMQRQKTNFDRMIEIECDVVRTNLTERLKVQYNMLLDAATRTTDNKVIERDWEIEFLRNRCAELESNLAKANAEALVLKDKIKDLESMNAASCAGVRSENETNRPAGKGHRLRLLTSFVDLNRIAPIHLECRVCKRAPATIMMWPCKHICACWNCGVVTLSCPVCNTTNERSTEVFFCPSEYALASLSAFSDQSMQNPAVSKNKHFSKDVAKMKNDRKWEIIETRKALSRTGPALQEKIDMSLRGSPDQMKSNDAQSLSGYAGLVFAMRCLGT</sequence>
<keyword evidence="5" id="KW-0175">Coiled coil</keyword>
<dbReference type="PANTHER" id="PTHR42647:SF5">
    <property type="entry name" value="SBP (S-RIBONUCLEASE BINDING PROTEIN) FAMILY PROTEIN"/>
    <property type="match status" value="1"/>
</dbReference>
<dbReference type="GO" id="GO:0004842">
    <property type="term" value="F:ubiquitin-protein transferase activity"/>
    <property type="evidence" value="ECO:0007669"/>
    <property type="project" value="TreeGrafter"/>
</dbReference>
<dbReference type="PANTHER" id="PTHR42647">
    <property type="entry name" value="SBP (S-RIBONUCLEASE BINDING PROTEIN) FAMILY PROTEIN"/>
    <property type="match status" value="1"/>
</dbReference>
<dbReference type="Pfam" id="PF13920">
    <property type="entry name" value="zf-C3HC4_3"/>
    <property type="match status" value="1"/>
</dbReference>
<dbReference type="Gene3D" id="3.30.40.10">
    <property type="entry name" value="Zinc/RING finger domain, C3HC4 (zinc finger)"/>
    <property type="match status" value="1"/>
</dbReference>
<feature type="compositionally biased region" description="Basic and acidic residues" evidence="6">
    <location>
        <begin position="1"/>
        <end position="13"/>
    </location>
</feature>
<dbReference type="PROSITE" id="PS50089">
    <property type="entry name" value="ZF_RING_2"/>
    <property type="match status" value="1"/>
</dbReference>
<evidence type="ECO:0000256" key="4">
    <source>
        <dbReference type="PROSITE-ProRule" id="PRU00175"/>
    </source>
</evidence>
<feature type="region of interest" description="Disordered" evidence="6">
    <location>
        <begin position="1"/>
        <end position="41"/>
    </location>
</feature>
<gene>
    <name evidence="8" type="ORF">RJ641_033479</name>
</gene>
<feature type="compositionally biased region" description="Low complexity" evidence="6">
    <location>
        <begin position="15"/>
        <end position="24"/>
    </location>
</feature>